<evidence type="ECO:0000256" key="1">
    <source>
        <dbReference type="SAM" id="MobiDB-lite"/>
    </source>
</evidence>
<protein>
    <submittedName>
        <fullName evidence="2">Uncharacterized protein</fullName>
    </submittedName>
</protein>
<evidence type="ECO:0000313" key="3">
    <source>
        <dbReference type="Proteomes" id="UP001605036"/>
    </source>
</evidence>
<keyword evidence="3" id="KW-1185">Reference proteome</keyword>
<feature type="compositionally biased region" description="Basic and acidic residues" evidence="1">
    <location>
        <begin position="88"/>
        <end position="99"/>
    </location>
</feature>
<dbReference type="AlphaFoldDB" id="A0ABD1YHC2"/>
<organism evidence="2 3">
    <name type="scientific">Riccia fluitans</name>
    <dbReference type="NCBI Taxonomy" id="41844"/>
    <lineage>
        <taxon>Eukaryota</taxon>
        <taxon>Viridiplantae</taxon>
        <taxon>Streptophyta</taxon>
        <taxon>Embryophyta</taxon>
        <taxon>Marchantiophyta</taxon>
        <taxon>Marchantiopsida</taxon>
        <taxon>Marchantiidae</taxon>
        <taxon>Marchantiales</taxon>
        <taxon>Ricciaceae</taxon>
        <taxon>Riccia</taxon>
    </lineage>
</organism>
<dbReference type="EMBL" id="JBHFFA010000004">
    <property type="protein sequence ID" value="KAL2628959.1"/>
    <property type="molecule type" value="Genomic_DNA"/>
</dbReference>
<proteinExistence type="predicted"/>
<name>A0ABD1YHC2_9MARC</name>
<evidence type="ECO:0000313" key="2">
    <source>
        <dbReference type="EMBL" id="KAL2628959.1"/>
    </source>
</evidence>
<feature type="compositionally biased region" description="Polar residues" evidence="1">
    <location>
        <begin position="100"/>
        <end position="109"/>
    </location>
</feature>
<feature type="region of interest" description="Disordered" evidence="1">
    <location>
        <begin position="1"/>
        <end position="109"/>
    </location>
</feature>
<reference evidence="2 3" key="1">
    <citation type="submission" date="2024-09" db="EMBL/GenBank/DDBJ databases">
        <title>Chromosome-scale assembly of Riccia fluitans.</title>
        <authorList>
            <person name="Paukszto L."/>
            <person name="Sawicki J."/>
            <person name="Karawczyk K."/>
            <person name="Piernik-Szablinska J."/>
            <person name="Szczecinska M."/>
            <person name="Mazdziarz M."/>
        </authorList>
    </citation>
    <scope>NUCLEOTIDE SEQUENCE [LARGE SCALE GENOMIC DNA]</scope>
    <source>
        <strain evidence="2">Rf_01</strain>
        <tissue evidence="2">Aerial parts of the thallus</tissue>
    </source>
</reference>
<feature type="compositionally biased region" description="Polar residues" evidence="1">
    <location>
        <begin position="1"/>
        <end position="10"/>
    </location>
</feature>
<sequence>MDENGFQTVASKKKKPDIHRNNREADPTNSSVNPFDSLREEMEQEAQQAGKEEDIEPEQVSSPVDKDSEEMSPEKIDGNRQIIDLEALEQKEDQDRKMSESSADSLDLN</sequence>
<comment type="caution">
    <text evidence="2">The sequence shown here is derived from an EMBL/GenBank/DDBJ whole genome shotgun (WGS) entry which is preliminary data.</text>
</comment>
<accession>A0ABD1YHC2</accession>
<gene>
    <name evidence="2" type="ORF">R1flu_013645</name>
</gene>
<dbReference type="Proteomes" id="UP001605036">
    <property type="component" value="Unassembled WGS sequence"/>
</dbReference>